<proteinExistence type="predicted"/>
<reference evidence="2" key="2">
    <citation type="journal article" date="2023" name="BMC Genomics">
        <title>Pest status, molecular evolution, and epigenetic factors derived from the genome assembly of Frankliniella fusca, a thysanopteran phytovirus vector.</title>
        <authorList>
            <person name="Catto M.A."/>
            <person name="Labadie P.E."/>
            <person name="Jacobson A.L."/>
            <person name="Kennedy G.G."/>
            <person name="Srinivasan R."/>
            <person name="Hunt B.G."/>
        </authorList>
    </citation>
    <scope>NUCLEOTIDE SEQUENCE</scope>
    <source>
        <strain evidence="2">PL_HMW_Pooled</strain>
    </source>
</reference>
<comment type="caution">
    <text evidence="2">The sequence shown here is derived from an EMBL/GenBank/DDBJ whole genome shotgun (WGS) entry which is preliminary data.</text>
</comment>
<gene>
    <name evidence="2" type="ORF">KUF71_017201</name>
</gene>
<reference evidence="2" key="1">
    <citation type="submission" date="2021-07" db="EMBL/GenBank/DDBJ databases">
        <authorList>
            <person name="Catto M.A."/>
            <person name="Jacobson A."/>
            <person name="Kennedy G."/>
            <person name="Labadie P."/>
            <person name="Hunt B.G."/>
            <person name="Srinivasan R."/>
        </authorList>
    </citation>
    <scope>NUCLEOTIDE SEQUENCE</scope>
    <source>
        <strain evidence="2">PL_HMW_Pooled</strain>
        <tissue evidence="2">Head</tissue>
    </source>
</reference>
<feature type="compositionally biased region" description="Polar residues" evidence="1">
    <location>
        <begin position="1"/>
        <end position="47"/>
    </location>
</feature>
<evidence type="ECO:0000313" key="2">
    <source>
        <dbReference type="EMBL" id="KAK3933013.1"/>
    </source>
</evidence>
<keyword evidence="2" id="KW-0808">Transferase</keyword>
<keyword evidence="2" id="KW-0032">Aminotransferase</keyword>
<evidence type="ECO:0000313" key="3">
    <source>
        <dbReference type="Proteomes" id="UP001219518"/>
    </source>
</evidence>
<dbReference type="GO" id="GO:0008483">
    <property type="term" value="F:transaminase activity"/>
    <property type="evidence" value="ECO:0007669"/>
    <property type="project" value="UniProtKB-KW"/>
</dbReference>
<accession>A0AAE1I4U0</accession>
<sequence>MITQSNQGSNNEAATKPNTIHNDEATTPQTKGTTIQSSNNSATTIISQEKIVDTECVRSNAARNIKDHQ</sequence>
<dbReference type="AlphaFoldDB" id="A0AAE1I4U0"/>
<protein>
    <submittedName>
        <fullName evidence="2">Aspartate aminotransferase YhdR</fullName>
    </submittedName>
</protein>
<keyword evidence="3" id="KW-1185">Reference proteome</keyword>
<feature type="region of interest" description="Disordered" evidence="1">
    <location>
        <begin position="1"/>
        <end position="48"/>
    </location>
</feature>
<dbReference type="Proteomes" id="UP001219518">
    <property type="component" value="Unassembled WGS sequence"/>
</dbReference>
<organism evidence="2 3">
    <name type="scientific">Frankliniella fusca</name>
    <dbReference type="NCBI Taxonomy" id="407009"/>
    <lineage>
        <taxon>Eukaryota</taxon>
        <taxon>Metazoa</taxon>
        <taxon>Ecdysozoa</taxon>
        <taxon>Arthropoda</taxon>
        <taxon>Hexapoda</taxon>
        <taxon>Insecta</taxon>
        <taxon>Pterygota</taxon>
        <taxon>Neoptera</taxon>
        <taxon>Paraneoptera</taxon>
        <taxon>Thysanoptera</taxon>
        <taxon>Terebrantia</taxon>
        <taxon>Thripoidea</taxon>
        <taxon>Thripidae</taxon>
        <taxon>Frankliniella</taxon>
    </lineage>
</organism>
<evidence type="ECO:0000256" key="1">
    <source>
        <dbReference type="SAM" id="MobiDB-lite"/>
    </source>
</evidence>
<name>A0AAE1I4U0_9NEOP</name>
<dbReference type="EMBL" id="JAHWGI010001442">
    <property type="protein sequence ID" value="KAK3933013.1"/>
    <property type="molecule type" value="Genomic_DNA"/>
</dbReference>